<dbReference type="AlphaFoldDB" id="A0AAN7UQF5"/>
<protein>
    <recommendedName>
        <fullName evidence="1">N-acetyltransferase domain-containing protein</fullName>
    </recommendedName>
</protein>
<name>A0AAN7UQF5_9PEZI</name>
<dbReference type="InterPro" id="IPR000182">
    <property type="entry name" value="GNAT_dom"/>
</dbReference>
<evidence type="ECO:0000313" key="3">
    <source>
        <dbReference type="Proteomes" id="UP001305414"/>
    </source>
</evidence>
<dbReference type="Gene3D" id="3.40.630.30">
    <property type="match status" value="1"/>
</dbReference>
<sequence length="214" mass="23950">MRLWQEERITRRFQDANTQQFKIADDANGAIVAWAKWDPPSKMVGLREGFTIYDEAGQPQGRGRDGERGETLGPPAGSNIALFHEFFGGVASMEEKHRASEKLVLTHLCTRHSHHGRGLGSALLASVLELADKEGLSAYLEATRAGASLYQRLGFEVVDKLEFDRSETGFDTPAVLQYVSFKAPLCYSLSQHNARFIYTLFWPTTKVLLRTGSW</sequence>
<dbReference type="CDD" id="cd04301">
    <property type="entry name" value="NAT_SF"/>
    <property type="match status" value="1"/>
</dbReference>
<dbReference type="InterPro" id="IPR016181">
    <property type="entry name" value="Acyl_CoA_acyltransferase"/>
</dbReference>
<dbReference type="Pfam" id="PF13508">
    <property type="entry name" value="Acetyltransf_7"/>
    <property type="match status" value="1"/>
</dbReference>
<dbReference type="GO" id="GO:0016747">
    <property type="term" value="F:acyltransferase activity, transferring groups other than amino-acyl groups"/>
    <property type="evidence" value="ECO:0007669"/>
    <property type="project" value="InterPro"/>
</dbReference>
<dbReference type="PANTHER" id="PTHR42791:SF2">
    <property type="entry name" value="N-ACETYLTRANSFERASE DOMAIN-CONTAINING PROTEIN"/>
    <property type="match status" value="1"/>
</dbReference>
<gene>
    <name evidence="2" type="ORF">RRF57_009116</name>
</gene>
<comment type="caution">
    <text evidence="2">The sequence shown here is derived from an EMBL/GenBank/DDBJ whole genome shotgun (WGS) entry which is preliminary data.</text>
</comment>
<dbReference type="SUPFAM" id="SSF55729">
    <property type="entry name" value="Acyl-CoA N-acyltransferases (Nat)"/>
    <property type="match status" value="1"/>
</dbReference>
<organism evidence="2 3">
    <name type="scientific">Xylaria bambusicola</name>
    <dbReference type="NCBI Taxonomy" id="326684"/>
    <lineage>
        <taxon>Eukaryota</taxon>
        <taxon>Fungi</taxon>
        <taxon>Dikarya</taxon>
        <taxon>Ascomycota</taxon>
        <taxon>Pezizomycotina</taxon>
        <taxon>Sordariomycetes</taxon>
        <taxon>Xylariomycetidae</taxon>
        <taxon>Xylariales</taxon>
        <taxon>Xylariaceae</taxon>
        <taxon>Xylaria</taxon>
    </lineage>
</organism>
<proteinExistence type="predicted"/>
<evidence type="ECO:0000259" key="1">
    <source>
        <dbReference type="PROSITE" id="PS51186"/>
    </source>
</evidence>
<dbReference type="PROSITE" id="PS51186">
    <property type="entry name" value="GNAT"/>
    <property type="match status" value="1"/>
</dbReference>
<dbReference type="PANTHER" id="PTHR42791">
    <property type="entry name" value="GNAT FAMILY ACETYLTRANSFERASE"/>
    <property type="match status" value="1"/>
</dbReference>
<feature type="domain" description="N-acetyltransferase" evidence="1">
    <location>
        <begin position="35"/>
        <end position="179"/>
    </location>
</feature>
<reference evidence="2 3" key="1">
    <citation type="submission" date="2023-10" db="EMBL/GenBank/DDBJ databases">
        <title>Draft genome sequence of Xylaria bambusicola isolate GMP-LS, the root and basal stem rot pathogen of sugarcane in Indonesia.</title>
        <authorList>
            <person name="Selvaraj P."/>
            <person name="Muralishankar V."/>
            <person name="Muruganantham S."/>
            <person name="Sp S."/>
            <person name="Haryani S."/>
            <person name="Lau K.J.X."/>
            <person name="Naqvi N.I."/>
        </authorList>
    </citation>
    <scope>NUCLEOTIDE SEQUENCE [LARGE SCALE GENOMIC DNA]</scope>
    <source>
        <strain evidence="2">GMP-LS</strain>
    </source>
</reference>
<accession>A0AAN7UQF5</accession>
<dbReference type="InterPro" id="IPR052523">
    <property type="entry name" value="Trichothecene_AcTrans"/>
</dbReference>
<dbReference type="EMBL" id="JAWHQM010000032">
    <property type="protein sequence ID" value="KAK5633402.1"/>
    <property type="molecule type" value="Genomic_DNA"/>
</dbReference>
<keyword evidence="3" id="KW-1185">Reference proteome</keyword>
<dbReference type="Proteomes" id="UP001305414">
    <property type="component" value="Unassembled WGS sequence"/>
</dbReference>
<evidence type="ECO:0000313" key="2">
    <source>
        <dbReference type="EMBL" id="KAK5633402.1"/>
    </source>
</evidence>